<dbReference type="PANTHER" id="PTHR32234">
    <property type="entry name" value="THIOL:DISULFIDE INTERCHANGE PROTEIN DSBD"/>
    <property type="match status" value="1"/>
</dbReference>
<reference evidence="10 11" key="1">
    <citation type="journal article" date="2011" name="J. Bacteriol.">
        <title>Genome sequence of Methyloversatilis universalis FAM5T, a methylotrophic representative of the order Rhodocyclales.</title>
        <authorList>
            <person name="Kittichotirat W."/>
            <person name="Good N.M."/>
            <person name="Hall R."/>
            <person name="Bringel F."/>
            <person name="Lajus A."/>
            <person name="Medigue C."/>
            <person name="Smalley N.E."/>
            <person name="Beck D."/>
            <person name="Bumgarner R."/>
            <person name="Vuilleumier S."/>
            <person name="Kalyuzhnaya M.G."/>
        </authorList>
    </citation>
    <scope>NUCLEOTIDE SEQUENCE [LARGE SCALE GENOMIC DNA]</scope>
    <source>
        <strain evidence="11">ATCC BAA-1314 / JCM 13912 / FAM5</strain>
    </source>
</reference>
<comment type="caution">
    <text evidence="10">The sequence shown here is derived from an EMBL/GenBank/DDBJ whole genome shotgun (WGS) entry which is preliminary data.</text>
</comment>
<dbReference type="RefSeq" id="WP_008058856.1">
    <property type="nucleotide sequence ID" value="NZ_AFHG01000030.1"/>
</dbReference>
<keyword evidence="11" id="KW-1185">Reference proteome</keyword>
<dbReference type="Proteomes" id="UP000005019">
    <property type="component" value="Unassembled WGS sequence"/>
</dbReference>
<dbReference type="GO" id="GO:0045454">
    <property type="term" value="P:cell redox homeostasis"/>
    <property type="evidence" value="ECO:0007669"/>
    <property type="project" value="TreeGrafter"/>
</dbReference>
<dbReference type="InterPro" id="IPR028250">
    <property type="entry name" value="DsbDN"/>
</dbReference>
<evidence type="ECO:0000256" key="3">
    <source>
        <dbReference type="ARBA" id="ARBA00022692"/>
    </source>
</evidence>
<dbReference type="Pfam" id="PF11412">
    <property type="entry name" value="DsbD_N"/>
    <property type="match status" value="1"/>
</dbReference>
<gene>
    <name evidence="10" type="ORF">METUNv1_00698</name>
</gene>
<feature type="domain" description="Thioredoxin" evidence="9">
    <location>
        <begin position="582"/>
        <end position="704"/>
    </location>
</feature>
<dbReference type="OrthoDB" id="9811036at2"/>
<dbReference type="Gene3D" id="3.40.30.10">
    <property type="entry name" value="Glutaredoxin"/>
    <property type="match status" value="1"/>
</dbReference>
<dbReference type="GO" id="GO:0005886">
    <property type="term" value="C:plasma membrane"/>
    <property type="evidence" value="ECO:0007669"/>
    <property type="project" value="UniProtKB-SubCell"/>
</dbReference>
<name>F5R978_METUF</name>
<keyword evidence="3 7" id="KW-0812">Transmembrane</keyword>
<organism evidence="10 11">
    <name type="scientific">Methyloversatilis universalis (strain ATCC BAA-1314 / DSM 25237 / JCM 13912 / CCUG 52030 / FAM5)</name>
    <dbReference type="NCBI Taxonomy" id="1000565"/>
    <lineage>
        <taxon>Bacteria</taxon>
        <taxon>Pseudomonadati</taxon>
        <taxon>Pseudomonadota</taxon>
        <taxon>Betaproteobacteria</taxon>
        <taxon>Nitrosomonadales</taxon>
        <taxon>Sterolibacteriaceae</taxon>
        <taxon>Methyloversatilis</taxon>
    </lineage>
</organism>
<feature type="transmembrane region" description="Helical" evidence="7">
    <location>
        <begin position="509"/>
        <end position="527"/>
    </location>
</feature>
<dbReference type="GO" id="GO:0015035">
    <property type="term" value="F:protein-disulfide reductase activity"/>
    <property type="evidence" value="ECO:0007669"/>
    <property type="project" value="TreeGrafter"/>
</dbReference>
<keyword evidence="4" id="KW-0201">Cytochrome c-type biogenesis</keyword>
<feature type="chain" id="PRO_5003331313" description="Thioredoxin domain-containing protein" evidence="8">
    <location>
        <begin position="26"/>
        <end position="704"/>
    </location>
</feature>
<keyword evidence="6 7" id="KW-0472">Membrane</keyword>
<evidence type="ECO:0000313" key="10">
    <source>
        <dbReference type="EMBL" id="EGK72869.1"/>
    </source>
</evidence>
<sequence length="704" mass="72456">MVHITAFFRPLLVALLSLLPALAPAAESAPSTTPRATVSLLSASDALAPGQTVELALHFRFQPGWHIYWMNPGDAGQAPRIEVFAPAGSTVGDVRWPAPERHVDGPITTFVHQGDVLLPFPLTLPASLSGTTALSVKASWLVCKDICIPEEGVFRLELPAGAAEPGSDAPLFEAARAAAPVRTDWQVSVDATGQLTLRGAGAGTLKAADFFPADWGRIEHGAAQTLTVEGDRARIALVPGAEFDAAKPLEGVLRATGADGVERALWLSTADQPVVRTPVVMLAAGDAPPSSGGTAPPIQSSAAGETGGLWPLLFAFAGGLLLNLMPCVFPVLAIKALSFARAGGGEAARVRRHSLAYCAGVVLSFVALAGLLLALRAAGSQAGWGFQFQSPVFVAAMATLLFAIGLNLSGVFDVGGRLASAGSGLAERGGLAGSFFTGVLAVVVATPCTAPFMGGAIAAALSAPAVVTVGIFVALGLGMALPYLLLAFFPALARRMPKPGAWMERLKQALAFPMYGAAAWLVWVLSQQSGADGVLHVLVALLLVALAAWLAGSAQRGAPRACLWRAAAVLALVIAALAVGRTPAAQPVAAASAEGAYSPQRLADLRASGKPVFVNMTAAWCVTCLMNEKVALSTAEVQAAFAARGIVYLKGDWTRADPDITAFLQSHGRDGVPLYVYYPAGGQPVLLPQILTPGVVLAHLEPGP</sequence>
<dbReference type="InterPro" id="IPR035671">
    <property type="entry name" value="DsbD_gamma"/>
</dbReference>
<evidence type="ECO:0000256" key="1">
    <source>
        <dbReference type="ARBA" id="ARBA00004651"/>
    </source>
</evidence>
<dbReference type="STRING" id="1000565.METUNv1_00698"/>
<feature type="transmembrane region" description="Helical" evidence="7">
    <location>
        <begin position="563"/>
        <end position="580"/>
    </location>
</feature>
<evidence type="ECO:0000256" key="5">
    <source>
        <dbReference type="ARBA" id="ARBA00022989"/>
    </source>
</evidence>
<feature type="transmembrane region" description="Helical" evidence="7">
    <location>
        <begin position="309"/>
        <end position="334"/>
    </location>
</feature>
<evidence type="ECO:0000313" key="11">
    <source>
        <dbReference type="Proteomes" id="UP000005019"/>
    </source>
</evidence>
<dbReference type="Pfam" id="PF02683">
    <property type="entry name" value="DsbD_TM"/>
    <property type="match status" value="1"/>
</dbReference>
<dbReference type="GO" id="GO:0017004">
    <property type="term" value="P:cytochrome complex assembly"/>
    <property type="evidence" value="ECO:0007669"/>
    <property type="project" value="UniProtKB-KW"/>
</dbReference>
<dbReference type="eggNOG" id="COG4232">
    <property type="taxonomic scope" value="Bacteria"/>
</dbReference>
<feature type="transmembrane region" description="Helical" evidence="7">
    <location>
        <begin position="435"/>
        <end position="459"/>
    </location>
</feature>
<dbReference type="AlphaFoldDB" id="F5R978"/>
<evidence type="ECO:0000259" key="9">
    <source>
        <dbReference type="PROSITE" id="PS51352"/>
    </source>
</evidence>
<evidence type="ECO:0000256" key="2">
    <source>
        <dbReference type="ARBA" id="ARBA00022475"/>
    </source>
</evidence>
<feature type="signal peptide" evidence="8">
    <location>
        <begin position="1"/>
        <end position="25"/>
    </location>
</feature>
<dbReference type="InterPro" id="IPR036249">
    <property type="entry name" value="Thioredoxin-like_sf"/>
</dbReference>
<comment type="subcellular location">
    <subcellularLocation>
        <location evidence="1">Cell membrane</location>
        <topology evidence="1">Multi-pass membrane protein</topology>
    </subcellularLocation>
</comment>
<feature type="transmembrane region" description="Helical" evidence="7">
    <location>
        <begin position="465"/>
        <end position="489"/>
    </location>
</feature>
<dbReference type="EMBL" id="AFHG01000030">
    <property type="protein sequence ID" value="EGK72869.1"/>
    <property type="molecule type" value="Genomic_DNA"/>
</dbReference>
<dbReference type="InterPro" id="IPR013766">
    <property type="entry name" value="Thioredoxin_domain"/>
</dbReference>
<evidence type="ECO:0000256" key="7">
    <source>
        <dbReference type="SAM" id="Phobius"/>
    </source>
</evidence>
<dbReference type="Pfam" id="PF13899">
    <property type="entry name" value="Thioredoxin_7"/>
    <property type="match status" value="1"/>
</dbReference>
<dbReference type="CDD" id="cd02953">
    <property type="entry name" value="DsbDgamma"/>
    <property type="match status" value="1"/>
</dbReference>
<dbReference type="eggNOG" id="COG4233">
    <property type="taxonomic scope" value="Bacteria"/>
</dbReference>
<dbReference type="PROSITE" id="PS51352">
    <property type="entry name" value="THIOREDOXIN_2"/>
    <property type="match status" value="1"/>
</dbReference>
<keyword evidence="2" id="KW-1003">Cell membrane</keyword>
<evidence type="ECO:0000256" key="8">
    <source>
        <dbReference type="SAM" id="SignalP"/>
    </source>
</evidence>
<dbReference type="PANTHER" id="PTHR32234:SF3">
    <property type="entry name" value="SUPPRESSION OF COPPER SENSITIVITY PROTEIN"/>
    <property type="match status" value="1"/>
</dbReference>
<feature type="transmembrane region" description="Helical" evidence="7">
    <location>
        <begin position="533"/>
        <end position="551"/>
    </location>
</feature>
<accession>F5R978</accession>
<evidence type="ECO:0000256" key="6">
    <source>
        <dbReference type="ARBA" id="ARBA00023136"/>
    </source>
</evidence>
<feature type="transmembrane region" description="Helical" evidence="7">
    <location>
        <begin position="355"/>
        <end position="379"/>
    </location>
</feature>
<protein>
    <recommendedName>
        <fullName evidence="9">Thioredoxin domain-containing protein</fullName>
    </recommendedName>
</protein>
<dbReference type="SUPFAM" id="SSF52833">
    <property type="entry name" value="Thioredoxin-like"/>
    <property type="match status" value="1"/>
</dbReference>
<keyword evidence="8" id="KW-0732">Signal</keyword>
<dbReference type="InterPro" id="IPR003834">
    <property type="entry name" value="Cyt_c_assmbl_TM_dom"/>
</dbReference>
<keyword evidence="5 7" id="KW-1133">Transmembrane helix</keyword>
<proteinExistence type="predicted"/>
<feature type="transmembrane region" description="Helical" evidence="7">
    <location>
        <begin position="391"/>
        <end position="414"/>
    </location>
</feature>
<evidence type="ECO:0000256" key="4">
    <source>
        <dbReference type="ARBA" id="ARBA00022748"/>
    </source>
</evidence>